<organism evidence="2">
    <name type="scientific">uncultured Solirubrobacteraceae bacterium</name>
    <dbReference type="NCBI Taxonomy" id="1162706"/>
    <lineage>
        <taxon>Bacteria</taxon>
        <taxon>Bacillati</taxon>
        <taxon>Actinomycetota</taxon>
        <taxon>Thermoleophilia</taxon>
        <taxon>Solirubrobacterales</taxon>
        <taxon>Solirubrobacteraceae</taxon>
        <taxon>environmental samples</taxon>
    </lineage>
</organism>
<evidence type="ECO:0000313" key="2">
    <source>
        <dbReference type="EMBL" id="CAA9498459.1"/>
    </source>
</evidence>
<accession>A0A6J4SMW0</accession>
<protein>
    <recommendedName>
        <fullName evidence="1">SnoaL-like domain-containing protein</fullName>
    </recommendedName>
</protein>
<name>A0A6J4SMW0_9ACTN</name>
<evidence type="ECO:0000259" key="1">
    <source>
        <dbReference type="Pfam" id="PF12680"/>
    </source>
</evidence>
<dbReference type="InterPro" id="IPR032710">
    <property type="entry name" value="NTF2-like_dom_sf"/>
</dbReference>
<reference evidence="2" key="1">
    <citation type="submission" date="2020-02" db="EMBL/GenBank/DDBJ databases">
        <authorList>
            <person name="Meier V. D."/>
        </authorList>
    </citation>
    <scope>NUCLEOTIDE SEQUENCE</scope>
    <source>
        <strain evidence="2">AVDCRST_MAG85</strain>
    </source>
</reference>
<feature type="domain" description="SnoaL-like" evidence="1">
    <location>
        <begin position="5"/>
        <end position="96"/>
    </location>
</feature>
<gene>
    <name evidence="2" type="ORF">AVDCRST_MAG85-1611</name>
</gene>
<sequence length="125" mass="13427">MPGHAFRAAVESGDIEAAVALLADDVTFRSPAVFKPYEGRETVSTILRTVYGVFEDFHYTDELAGEGVHALIFETRVGEKQVQGMDLIRADANGRIGEFTVMVRPASGLMALAERMGPALQAAGV</sequence>
<dbReference type="Gene3D" id="3.10.450.50">
    <property type="match status" value="1"/>
</dbReference>
<dbReference type="InterPro" id="IPR037401">
    <property type="entry name" value="SnoaL-like"/>
</dbReference>
<dbReference type="EMBL" id="CADCVT010000177">
    <property type="protein sequence ID" value="CAA9498459.1"/>
    <property type="molecule type" value="Genomic_DNA"/>
</dbReference>
<dbReference type="SUPFAM" id="SSF54427">
    <property type="entry name" value="NTF2-like"/>
    <property type="match status" value="1"/>
</dbReference>
<proteinExistence type="predicted"/>
<dbReference type="AlphaFoldDB" id="A0A6J4SMW0"/>
<dbReference type="Pfam" id="PF12680">
    <property type="entry name" value="SnoaL_2"/>
    <property type="match status" value="1"/>
</dbReference>